<sequence>MSSLRSSNMRERSGNEHWCCMIMHILLVDIVAIVLVLQSFIIIMPSFSITKFYLPALNKTYDNYNNGSSQINLLNQTLHFTAEFKNKMMFTNVKFGDLQFNFFYGSSPIGNATLAGFILPGWYKKRSKEGIAYTHGEVVSATASNHAVFRVDLITRVKYNNYFWYGKGHDFVRNTRVEVDGNSNKIWVGGAL</sequence>
<proteinExistence type="predicted"/>
<dbReference type="GO" id="GO:0098542">
    <property type="term" value="P:defense response to other organism"/>
    <property type="evidence" value="ECO:0007669"/>
    <property type="project" value="InterPro"/>
</dbReference>
<organism evidence="4 5">
    <name type="scientific">Cuscuta epithymum</name>
    <dbReference type="NCBI Taxonomy" id="186058"/>
    <lineage>
        <taxon>Eukaryota</taxon>
        <taxon>Viridiplantae</taxon>
        <taxon>Streptophyta</taxon>
        <taxon>Embryophyta</taxon>
        <taxon>Tracheophyta</taxon>
        <taxon>Spermatophyta</taxon>
        <taxon>Magnoliopsida</taxon>
        <taxon>eudicotyledons</taxon>
        <taxon>Gunneridae</taxon>
        <taxon>Pentapetalae</taxon>
        <taxon>asterids</taxon>
        <taxon>lamiids</taxon>
        <taxon>Solanales</taxon>
        <taxon>Convolvulaceae</taxon>
        <taxon>Cuscuteae</taxon>
        <taxon>Cuscuta</taxon>
        <taxon>Cuscuta subgen. Cuscuta</taxon>
    </lineage>
</organism>
<keyword evidence="3" id="KW-0812">Transmembrane</keyword>
<dbReference type="EMBL" id="CAMAPF010001029">
    <property type="protein sequence ID" value="CAH9141209.1"/>
    <property type="molecule type" value="Genomic_DNA"/>
</dbReference>
<comment type="caution">
    <text evidence="4">The sequence shown here is derived from an EMBL/GenBank/DDBJ whole genome shotgun (WGS) entry which is preliminary data.</text>
</comment>
<keyword evidence="2 3" id="KW-0472">Membrane</keyword>
<dbReference type="InterPro" id="IPR044839">
    <property type="entry name" value="NDR1-like"/>
</dbReference>
<dbReference type="PANTHER" id="PTHR31415">
    <property type="entry name" value="OS05G0367900 PROTEIN"/>
    <property type="match status" value="1"/>
</dbReference>
<dbReference type="AlphaFoldDB" id="A0AAV0G1P0"/>
<reference evidence="4" key="1">
    <citation type="submission" date="2022-07" db="EMBL/GenBank/DDBJ databases">
        <authorList>
            <person name="Macas J."/>
            <person name="Novak P."/>
            <person name="Neumann P."/>
        </authorList>
    </citation>
    <scope>NUCLEOTIDE SEQUENCE</scope>
</reference>
<protein>
    <recommendedName>
        <fullName evidence="6">Late embryogenesis abundant protein LEA-2 subgroup domain-containing protein</fullName>
    </recommendedName>
</protein>
<dbReference type="GO" id="GO:0009506">
    <property type="term" value="C:plasmodesma"/>
    <property type="evidence" value="ECO:0007669"/>
    <property type="project" value="TreeGrafter"/>
</dbReference>
<evidence type="ECO:0000256" key="1">
    <source>
        <dbReference type="ARBA" id="ARBA00004370"/>
    </source>
</evidence>
<dbReference type="GO" id="GO:0005886">
    <property type="term" value="C:plasma membrane"/>
    <property type="evidence" value="ECO:0007669"/>
    <property type="project" value="TreeGrafter"/>
</dbReference>
<evidence type="ECO:0000256" key="2">
    <source>
        <dbReference type="ARBA" id="ARBA00023136"/>
    </source>
</evidence>
<evidence type="ECO:0000313" key="5">
    <source>
        <dbReference type="Proteomes" id="UP001152523"/>
    </source>
</evidence>
<evidence type="ECO:0000256" key="3">
    <source>
        <dbReference type="SAM" id="Phobius"/>
    </source>
</evidence>
<keyword evidence="5" id="KW-1185">Reference proteome</keyword>
<keyword evidence="3" id="KW-1133">Transmembrane helix</keyword>
<feature type="transmembrane region" description="Helical" evidence="3">
    <location>
        <begin position="21"/>
        <end position="44"/>
    </location>
</feature>
<accession>A0AAV0G1P0</accession>
<feature type="transmembrane region" description="Helical" evidence="3">
    <location>
        <begin position="102"/>
        <end position="123"/>
    </location>
</feature>
<gene>
    <name evidence="4" type="ORF">CEPIT_LOCUS38952</name>
</gene>
<dbReference type="PANTHER" id="PTHR31415:SF52">
    <property type="entry name" value="LATE EMBRYOGENESIS ABUNDANT (LEA) HYDROXYPROLINE-RICH GLYCOPROTEIN FAMILY-RELATED"/>
    <property type="match status" value="1"/>
</dbReference>
<dbReference type="Proteomes" id="UP001152523">
    <property type="component" value="Unassembled WGS sequence"/>
</dbReference>
<name>A0AAV0G1P0_9ASTE</name>
<evidence type="ECO:0008006" key="6">
    <source>
        <dbReference type="Google" id="ProtNLM"/>
    </source>
</evidence>
<evidence type="ECO:0000313" key="4">
    <source>
        <dbReference type="EMBL" id="CAH9141209.1"/>
    </source>
</evidence>
<comment type="subcellular location">
    <subcellularLocation>
        <location evidence="1">Membrane</location>
    </subcellularLocation>
</comment>